<feature type="region of interest" description="Disordered" evidence="10">
    <location>
        <begin position="503"/>
        <end position="652"/>
    </location>
</feature>
<evidence type="ECO:0000259" key="11">
    <source>
        <dbReference type="Pfam" id="PF03828"/>
    </source>
</evidence>
<evidence type="ECO:0000256" key="1">
    <source>
        <dbReference type="ARBA" id="ARBA00001936"/>
    </source>
</evidence>
<dbReference type="InterPro" id="IPR043519">
    <property type="entry name" value="NT_sf"/>
</dbReference>
<reference evidence="14" key="1">
    <citation type="submission" date="2018-06" db="EMBL/GenBank/DDBJ databases">
        <authorList>
            <person name="Guldener U."/>
        </authorList>
    </citation>
    <scope>NUCLEOTIDE SEQUENCE [LARGE SCALE GENOMIC DNA]</scope>
    <source>
        <strain evidence="14">UTAD17</strain>
    </source>
</reference>
<keyword evidence="7" id="KW-0460">Magnesium</keyword>
<dbReference type="GO" id="GO:0071051">
    <property type="term" value="P:poly(A)-dependent snoRNA 3'-end processing"/>
    <property type="evidence" value="ECO:0007669"/>
    <property type="project" value="UniProtKB-ARBA"/>
</dbReference>
<dbReference type="FunFam" id="1.10.1410.10:FF:000003">
    <property type="entry name" value="non-canonical poly(A) RNA polymerase PAPD7"/>
    <property type="match status" value="1"/>
</dbReference>
<keyword evidence="4" id="KW-0808">Transferase</keyword>
<evidence type="ECO:0000256" key="9">
    <source>
        <dbReference type="ARBA" id="ARBA00048830"/>
    </source>
</evidence>
<proteinExistence type="inferred from homology"/>
<dbReference type="Gene3D" id="3.30.460.10">
    <property type="entry name" value="Beta Polymerase, domain 2"/>
    <property type="match status" value="1"/>
</dbReference>
<dbReference type="GO" id="GO:0031499">
    <property type="term" value="C:TRAMP complex"/>
    <property type="evidence" value="ECO:0007669"/>
    <property type="project" value="TreeGrafter"/>
</dbReference>
<keyword evidence="6" id="KW-0498">Mitosis</keyword>
<dbReference type="GO" id="GO:1990817">
    <property type="term" value="F:poly(A) RNA polymerase activity"/>
    <property type="evidence" value="ECO:0007669"/>
    <property type="project" value="UniProtKB-EC"/>
</dbReference>
<keyword evidence="8" id="KW-0464">Manganese</keyword>
<dbReference type="GO" id="GO:0071038">
    <property type="term" value="P:TRAMP-dependent tRNA surveillance pathway"/>
    <property type="evidence" value="ECO:0007669"/>
    <property type="project" value="UniProtKB-ARBA"/>
</dbReference>
<keyword evidence="5" id="KW-0479">Metal-binding</keyword>
<dbReference type="InterPro" id="IPR002058">
    <property type="entry name" value="PAP_assoc"/>
</dbReference>
<dbReference type="GO" id="GO:0071039">
    <property type="term" value="P:nuclear polyadenylation-dependent CUT catabolic process"/>
    <property type="evidence" value="ECO:0007669"/>
    <property type="project" value="UniProtKB-ARBA"/>
</dbReference>
<evidence type="ECO:0000259" key="12">
    <source>
        <dbReference type="Pfam" id="PF22600"/>
    </source>
</evidence>
<dbReference type="GO" id="GO:0034475">
    <property type="term" value="P:U4 snRNA 3'-end processing"/>
    <property type="evidence" value="ECO:0007669"/>
    <property type="project" value="UniProtKB-ARBA"/>
</dbReference>
<dbReference type="GO" id="GO:0003729">
    <property type="term" value="F:mRNA binding"/>
    <property type="evidence" value="ECO:0007669"/>
    <property type="project" value="TreeGrafter"/>
</dbReference>
<feature type="domain" description="PAP-associated" evidence="11">
    <location>
        <begin position="334"/>
        <end position="395"/>
    </location>
</feature>
<comment type="cofactor">
    <cofactor evidence="1">
        <name>Mn(2+)</name>
        <dbReference type="ChEBI" id="CHEBI:29035"/>
    </cofactor>
</comment>
<dbReference type="PANTHER" id="PTHR23092:SF15">
    <property type="entry name" value="INACTIVE NON-CANONICAL POLY(A) RNA POLYMERASE PROTEIN TRF4-2-RELATED"/>
    <property type="match status" value="1"/>
</dbReference>
<feature type="domain" description="Poly(A) RNA polymerase mitochondrial-like central palm" evidence="12">
    <location>
        <begin position="145"/>
        <end position="272"/>
    </location>
</feature>
<evidence type="ECO:0000256" key="4">
    <source>
        <dbReference type="ARBA" id="ARBA00022679"/>
    </source>
</evidence>
<accession>A0A376BAD9</accession>
<dbReference type="GO" id="GO:0071044">
    <property type="term" value="P:histone mRNA catabolic process"/>
    <property type="evidence" value="ECO:0007669"/>
    <property type="project" value="UniProtKB-ARBA"/>
</dbReference>
<dbReference type="CDD" id="cd05402">
    <property type="entry name" value="NT_PAP_TUTase"/>
    <property type="match status" value="1"/>
</dbReference>
<dbReference type="EMBL" id="UFAJ01000768">
    <property type="protein sequence ID" value="SSD61571.1"/>
    <property type="molecule type" value="Genomic_DNA"/>
</dbReference>
<gene>
    <name evidence="13" type="ORF">SCODWIG_03332</name>
</gene>
<dbReference type="SUPFAM" id="SSF81631">
    <property type="entry name" value="PAP/OAS1 substrate-binding domain"/>
    <property type="match status" value="1"/>
</dbReference>
<dbReference type="PANTHER" id="PTHR23092">
    <property type="entry name" value="POLY(A) RNA POLYMERASE"/>
    <property type="match status" value="1"/>
</dbReference>
<dbReference type="GO" id="GO:0046872">
    <property type="term" value="F:metal ion binding"/>
    <property type="evidence" value="ECO:0007669"/>
    <property type="project" value="UniProtKB-KW"/>
</dbReference>
<dbReference type="Gene3D" id="1.10.1410.10">
    <property type="match status" value="1"/>
</dbReference>
<dbReference type="GO" id="GO:0071035">
    <property type="term" value="P:nuclear polyadenylation-dependent rRNA catabolic process"/>
    <property type="evidence" value="ECO:0007669"/>
    <property type="project" value="UniProtKB-ARBA"/>
</dbReference>
<dbReference type="InterPro" id="IPR054708">
    <property type="entry name" value="MTPAP-like_central"/>
</dbReference>
<dbReference type="AlphaFoldDB" id="A0A376BAD9"/>
<feature type="compositionally biased region" description="Acidic residues" evidence="10">
    <location>
        <begin position="580"/>
        <end position="589"/>
    </location>
</feature>
<comment type="catalytic activity">
    <reaction evidence="9">
        <text>RNA(n) + ATP = RNA(n)-3'-adenine ribonucleotide + diphosphate</text>
        <dbReference type="Rhea" id="RHEA:11332"/>
        <dbReference type="Rhea" id="RHEA-COMP:14527"/>
        <dbReference type="Rhea" id="RHEA-COMP:17347"/>
        <dbReference type="ChEBI" id="CHEBI:30616"/>
        <dbReference type="ChEBI" id="CHEBI:33019"/>
        <dbReference type="ChEBI" id="CHEBI:140395"/>
        <dbReference type="ChEBI" id="CHEBI:173115"/>
        <dbReference type="EC" id="2.7.7.19"/>
    </reaction>
</comment>
<evidence type="ECO:0000256" key="10">
    <source>
        <dbReference type="SAM" id="MobiDB-lite"/>
    </source>
</evidence>
<evidence type="ECO:0000256" key="2">
    <source>
        <dbReference type="ARBA" id="ARBA00008593"/>
    </source>
</evidence>
<feature type="compositionally biased region" description="Acidic residues" evidence="10">
    <location>
        <begin position="89"/>
        <end position="110"/>
    </location>
</feature>
<keyword evidence="14" id="KW-1185">Reference proteome</keyword>
<dbReference type="VEuPathDB" id="FungiDB:SCODWIG_03332"/>
<dbReference type="Proteomes" id="UP000262825">
    <property type="component" value="Unassembled WGS sequence"/>
</dbReference>
<dbReference type="GO" id="GO:0071037">
    <property type="term" value="P:nuclear polyadenylation-dependent snRNA catabolic process"/>
    <property type="evidence" value="ECO:0007669"/>
    <property type="project" value="UniProtKB-ARBA"/>
</dbReference>
<evidence type="ECO:0000256" key="5">
    <source>
        <dbReference type="ARBA" id="ARBA00022723"/>
    </source>
</evidence>
<feature type="compositionally biased region" description="Basic and acidic residues" evidence="10">
    <location>
        <begin position="503"/>
        <end position="539"/>
    </location>
</feature>
<protein>
    <recommendedName>
        <fullName evidence="3">polynucleotide adenylyltransferase</fullName>
        <ecNumber evidence="3">2.7.7.19</ecNumber>
    </recommendedName>
</protein>
<dbReference type="SUPFAM" id="SSF81301">
    <property type="entry name" value="Nucleotidyltransferase"/>
    <property type="match status" value="1"/>
</dbReference>
<evidence type="ECO:0000256" key="8">
    <source>
        <dbReference type="ARBA" id="ARBA00023211"/>
    </source>
</evidence>
<sequence>MRKSSLSKVQKNFKVFNDVNEHENRYAQLTLEDSIAESSEGEKVSSNEDDYDPTSLDISNKNTEPTEKDTLSTNALDNNEDFIGFDFDSSSDNDEYEKSDEEVNFEEDKDDSSSTGKHVFNSDYPWILNHDHSKQKEIADWLCLEIKDFVAYISPSRSEIKIRNKTISKIRQAVKEFWPDADLHIFGSYATDLYLPGSDIDCVVNSKAGGKESRSNLYSLASFLKRKKLAIQVEVIAKARVPIIKFVEPESNIHIDVSFERLNGLEAAKIIRDWLTETPGLRELVLIVKQFLSARRLNNVHNGGLGGFSIICLVYSFLQLHPRILTNDIDPMNNLGVLLIDFFELYGKNFAYDDIGISVTDGNVRYLKKSQHPDLTMGSRSSFTLCIQDPGDAKNNISRGSFNIRDIKKAFAGAYDLLTDRCYELYYATYKERVGKSILGNVIKYRGKLREFRDERNLVTNKAIVENENYHKRKRDMVNGEDSYERDEDIFVIGTSDEEHEKYKITEDKSYDEERQDMSKIDKSKEEKKKRNKPANDKSKKQKIKHDKKKEESGEKKKKDVIKEISKKSVDDYMGLNDNSNEEADDEYNPELVDISTTSETKEPAFEFKDGDKIQSDAYDVENDSSYSPSIIEPKLNKQRKRDYWLSKGNSL</sequence>
<evidence type="ECO:0000313" key="14">
    <source>
        <dbReference type="Proteomes" id="UP000262825"/>
    </source>
</evidence>
<keyword evidence="6" id="KW-0132">Cell division</keyword>
<name>A0A376BAD9_9ASCO</name>
<dbReference type="GO" id="GO:0043634">
    <property type="term" value="P:polyadenylation-dependent ncRNA catabolic process"/>
    <property type="evidence" value="ECO:0007669"/>
    <property type="project" value="TreeGrafter"/>
</dbReference>
<evidence type="ECO:0000256" key="3">
    <source>
        <dbReference type="ARBA" id="ARBA00012388"/>
    </source>
</evidence>
<dbReference type="GO" id="GO:0071042">
    <property type="term" value="P:nuclear polyadenylation-dependent mRNA catabolic process"/>
    <property type="evidence" value="ECO:0007669"/>
    <property type="project" value="UniProtKB-ARBA"/>
</dbReference>
<evidence type="ECO:0000256" key="6">
    <source>
        <dbReference type="ARBA" id="ARBA00022776"/>
    </source>
</evidence>
<feature type="compositionally biased region" description="Basic and acidic residues" evidence="10">
    <location>
        <begin position="549"/>
        <end position="571"/>
    </location>
</feature>
<organism evidence="13 14">
    <name type="scientific">Saccharomycodes ludwigii</name>
    <dbReference type="NCBI Taxonomy" id="36035"/>
    <lineage>
        <taxon>Eukaryota</taxon>
        <taxon>Fungi</taxon>
        <taxon>Dikarya</taxon>
        <taxon>Ascomycota</taxon>
        <taxon>Saccharomycotina</taxon>
        <taxon>Saccharomycetes</taxon>
        <taxon>Saccharomycodales</taxon>
        <taxon>Saccharomycodaceae</taxon>
        <taxon>Saccharomycodes</taxon>
    </lineage>
</organism>
<evidence type="ECO:0000256" key="7">
    <source>
        <dbReference type="ARBA" id="ARBA00022842"/>
    </source>
</evidence>
<keyword evidence="6" id="KW-0131">Cell cycle</keyword>
<feature type="region of interest" description="Disordered" evidence="10">
    <location>
        <begin position="32"/>
        <end position="74"/>
    </location>
</feature>
<dbReference type="Pfam" id="PF03828">
    <property type="entry name" value="PAP_assoc"/>
    <property type="match status" value="1"/>
</dbReference>
<dbReference type="FunFam" id="3.30.460.10:FF:000006">
    <property type="entry name" value="non-canonical poly(A) RNA polymerase PAPD5"/>
    <property type="match status" value="1"/>
</dbReference>
<dbReference type="InterPro" id="IPR045862">
    <property type="entry name" value="Trf4-like"/>
</dbReference>
<feature type="region of interest" description="Disordered" evidence="10">
    <location>
        <begin position="87"/>
        <end position="116"/>
    </location>
</feature>
<dbReference type="GO" id="GO:0071036">
    <property type="term" value="P:nuclear polyadenylation-dependent snoRNA catabolic process"/>
    <property type="evidence" value="ECO:0007669"/>
    <property type="project" value="UniProtKB-ARBA"/>
</dbReference>
<dbReference type="GO" id="GO:0005730">
    <property type="term" value="C:nucleolus"/>
    <property type="evidence" value="ECO:0007669"/>
    <property type="project" value="TreeGrafter"/>
</dbReference>
<dbReference type="EC" id="2.7.7.19" evidence="3"/>
<feature type="compositionally biased region" description="Basic and acidic residues" evidence="10">
    <location>
        <begin position="600"/>
        <end position="615"/>
    </location>
</feature>
<dbReference type="Pfam" id="PF22600">
    <property type="entry name" value="MTPAP-like_central"/>
    <property type="match status" value="1"/>
</dbReference>
<evidence type="ECO:0000313" key="13">
    <source>
        <dbReference type="EMBL" id="SSD61571.1"/>
    </source>
</evidence>
<comment type="similarity">
    <text evidence="2">Belongs to the DNA polymerase type-B-like family.</text>
</comment>